<keyword evidence="1" id="KW-0677">Repeat</keyword>
<dbReference type="RefSeq" id="XP_070901476.1">
    <property type="nucleotide sequence ID" value="XM_071047656.1"/>
</dbReference>
<dbReference type="SUPFAM" id="SSF56112">
    <property type="entry name" value="Protein kinase-like (PK-like)"/>
    <property type="match status" value="1"/>
</dbReference>
<evidence type="ECO:0000313" key="7">
    <source>
        <dbReference type="Proteomes" id="UP001610444"/>
    </source>
</evidence>
<dbReference type="InterPro" id="IPR036770">
    <property type="entry name" value="Ankyrin_rpt-contain_sf"/>
</dbReference>
<comment type="caution">
    <text evidence="6">The sequence shown here is derived from an EMBL/GenBank/DDBJ whole genome shotgun (WGS) entry which is preliminary data.</text>
</comment>
<evidence type="ECO:0000256" key="1">
    <source>
        <dbReference type="ARBA" id="ARBA00022737"/>
    </source>
</evidence>
<dbReference type="PANTHER" id="PTHR24198">
    <property type="entry name" value="ANKYRIN REPEAT AND PROTEIN KINASE DOMAIN-CONTAINING PROTEIN"/>
    <property type="match status" value="1"/>
</dbReference>
<name>A0ABR4KRF3_9EURO</name>
<dbReference type="SUPFAM" id="SSF48403">
    <property type="entry name" value="Ankyrin repeat"/>
    <property type="match status" value="1"/>
</dbReference>
<feature type="domain" description="Protein kinase" evidence="5">
    <location>
        <begin position="56"/>
        <end position="455"/>
    </location>
</feature>
<dbReference type="PANTHER" id="PTHR24198:SF165">
    <property type="entry name" value="ANKYRIN REPEAT-CONTAINING PROTEIN-RELATED"/>
    <property type="match status" value="1"/>
</dbReference>
<keyword evidence="7" id="KW-1185">Reference proteome</keyword>
<evidence type="ECO:0000256" key="4">
    <source>
        <dbReference type="SAM" id="MobiDB-lite"/>
    </source>
</evidence>
<dbReference type="InterPro" id="IPR000719">
    <property type="entry name" value="Prot_kinase_dom"/>
</dbReference>
<dbReference type="InterPro" id="IPR008271">
    <property type="entry name" value="Ser/Thr_kinase_AS"/>
</dbReference>
<accession>A0ABR4KRF3</accession>
<dbReference type="SMART" id="SM00248">
    <property type="entry name" value="ANK"/>
    <property type="match status" value="6"/>
</dbReference>
<gene>
    <name evidence="6" type="ORF">BJX68DRAFT_274390</name>
</gene>
<dbReference type="EMBL" id="JBFXLR010000011">
    <property type="protein sequence ID" value="KAL2854612.1"/>
    <property type="molecule type" value="Genomic_DNA"/>
</dbReference>
<dbReference type="InterPro" id="IPR011009">
    <property type="entry name" value="Kinase-like_dom_sf"/>
</dbReference>
<dbReference type="GeneID" id="98162820"/>
<dbReference type="Gene3D" id="1.10.510.10">
    <property type="entry name" value="Transferase(Phosphotransferase) domain 1"/>
    <property type="match status" value="1"/>
</dbReference>
<dbReference type="PROSITE" id="PS00108">
    <property type="entry name" value="PROTEIN_KINASE_ST"/>
    <property type="match status" value="1"/>
</dbReference>
<proteinExistence type="predicted"/>
<reference evidence="6 7" key="1">
    <citation type="submission" date="2024-07" db="EMBL/GenBank/DDBJ databases">
        <title>Section-level genome sequencing and comparative genomics of Aspergillus sections Usti and Cavernicolus.</title>
        <authorList>
            <consortium name="Lawrence Berkeley National Laboratory"/>
            <person name="Nybo J.L."/>
            <person name="Vesth T.C."/>
            <person name="Theobald S."/>
            <person name="Frisvad J.C."/>
            <person name="Larsen T.O."/>
            <person name="Kjaerboelling I."/>
            <person name="Rothschild-Mancinelli K."/>
            <person name="Lyhne E.K."/>
            <person name="Kogle M.E."/>
            <person name="Barry K."/>
            <person name="Clum A."/>
            <person name="Na H."/>
            <person name="Ledsgaard L."/>
            <person name="Lin J."/>
            <person name="Lipzen A."/>
            <person name="Kuo A."/>
            <person name="Riley R."/>
            <person name="Mondo S."/>
            <person name="LaButti K."/>
            <person name="Haridas S."/>
            <person name="Pangalinan J."/>
            <person name="Salamov A.A."/>
            <person name="Simmons B.A."/>
            <person name="Magnuson J.K."/>
            <person name="Chen J."/>
            <person name="Drula E."/>
            <person name="Henrissat B."/>
            <person name="Wiebenga A."/>
            <person name="Lubbers R.J."/>
            <person name="Gomes A.C."/>
            <person name="Macurrencykelacurrency M.R."/>
            <person name="Stajich J."/>
            <person name="Grigoriev I.V."/>
            <person name="Mortensen U.H."/>
            <person name="De vries R.P."/>
            <person name="Baker S.E."/>
            <person name="Andersen M.R."/>
        </authorList>
    </citation>
    <scope>NUCLEOTIDE SEQUENCE [LARGE SCALE GENOMIC DNA]</scope>
    <source>
        <strain evidence="6 7">CBS 756.74</strain>
    </source>
</reference>
<sequence length="1160" mass="128678">MPSGRELTSRLPSEDPGESSTFYVPHVFDFVSIFKPADYYGGLFEVPPLYLEPLAVEQSIVVGQGASFTAYKKAIPQAPAESVTTKTDCTIITYSPRKAWPRHVIYKVARVAFTQIGTPTPQTRQAMKAALMEVYSLVHGPLREHPNIIKLLALAWGPNYFNPSHRLPVLVVEFADYGNLAQLQEKKDLDSLTKCRLAVDIGEGLSMLHRCGIIHGDVKSENVLIFSDPEKEFIAKLSDFGFSTVAEAADADELVGGTRPWKAPETNSPVQKHLLQATDTYSYGLLVWRLAIDGKDPFHLWVSSSRCGESYLEHLEQIKADDEPVRKASLDTWFISYISQKHADLTVDPLTQALSSLQLAEAAIESAQNEGTTSVTTWETIMNSLGPCLKVPELWQVVSGPVLQYAQQNSFYGRLPSTLSHCISADPTKRNLRKAITTLTGGKSPDASTTRLIFLSLEPAVQSFIFNCLRAKVEDNLSKNLINTPDCFILASYYINGYGTKVDFKEAMRLIQQSSNMEYDHHSSRTYAYRIFKALDPNYVPNSDTISNLSVMAVRGARMAAADLKDVAPEEYLKIESLIRDVHAGVGADFFYDEQMLYIGTYWQWINTFDNPQIAEYRVNKRGDKILHLAASAGKIEAIETLLNNFPSFSINQLNDQGETPLLLLELGADAAIIAANGESCLHWLVSFNDNEICPIGEALIKSGAGLRVYTRERIEHSQLRAKIDVAFQFPGTPLNWAVHHDRPCIIKFILDQASDASVCLDWPTDLLGRSTPLEYAAFFHHVECLKLMMDALDRAGMNYSLSPIIAAGTNAADVFSMVLRNGSSYRDRLHEFLDLCLKKSKDIVFTTGVGGFDTHLLYYAVSEGHDEVVEYLLSAKCGEGQTCPGAYNASDINRPARGDRRTPTLVASGADPKAAARNPFSAEEMNWTGLHIFAAAGHDENHSELVSFLIQAGLPIDGIPNSPDGTQQSPETPFLVTIQHNAFNLATTLLAGFFSLEHPTTVLGHIVASSSQHTIPRLRYLLETCPKSGAIDFIVEPTRGLSALHRAAWAHKGIMYRTPDAWQRKYLPREDYDFVMNQNIIQELLQHWGNRDVHLDRRCGIHGRTALHLAVDAGNIMGVGVLLSNKADRFLGREKSNAACDESSEERGIYDSIIKLLLR</sequence>
<dbReference type="PROSITE" id="PS50297">
    <property type="entry name" value="ANK_REP_REGION"/>
    <property type="match status" value="1"/>
</dbReference>
<dbReference type="Proteomes" id="UP001610444">
    <property type="component" value="Unassembled WGS sequence"/>
</dbReference>
<evidence type="ECO:0000256" key="3">
    <source>
        <dbReference type="PROSITE-ProRule" id="PRU00023"/>
    </source>
</evidence>
<dbReference type="PROSITE" id="PS50088">
    <property type="entry name" value="ANK_REPEAT"/>
    <property type="match status" value="1"/>
</dbReference>
<feature type="region of interest" description="Disordered" evidence="4">
    <location>
        <begin position="892"/>
        <end position="914"/>
    </location>
</feature>
<dbReference type="PROSITE" id="PS50011">
    <property type="entry name" value="PROTEIN_KINASE_DOM"/>
    <property type="match status" value="1"/>
</dbReference>
<dbReference type="Gene3D" id="1.25.40.20">
    <property type="entry name" value="Ankyrin repeat-containing domain"/>
    <property type="match status" value="3"/>
</dbReference>
<dbReference type="InterPro" id="IPR002110">
    <property type="entry name" value="Ankyrin_rpt"/>
</dbReference>
<evidence type="ECO:0000256" key="2">
    <source>
        <dbReference type="ARBA" id="ARBA00023043"/>
    </source>
</evidence>
<dbReference type="Pfam" id="PF00069">
    <property type="entry name" value="Pkinase"/>
    <property type="match status" value="1"/>
</dbReference>
<keyword evidence="2 3" id="KW-0040">ANK repeat</keyword>
<evidence type="ECO:0000259" key="5">
    <source>
        <dbReference type="PROSITE" id="PS50011"/>
    </source>
</evidence>
<organism evidence="6 7">
    <name type="scientific">Aspergillus pseudodeflectus</name>
    <dbReference type="NCBI Taxonomy" id="176178"/>
    <lineage>
        <taxon>Eukaryota</taxon>
        <taxon>Fungi</taxon>
        <taxon>Dikarya</taxon>
        <taxon>Ascomycota</taxon>
        <taxon>Pezizomycotina</taxon>
        <taxon>Eurotiomycetes</taxon>
        <taxon>Eurotiomycetidae</taxon>
        <taxon>Eurotiales</taxon>
        <taxon>Aspergillaceae</taxon>
        <taxon>Aspergillus</taxon>
        <taxon>Aspergillus subgen. Nidulantes</taxon>
    </lineage>
</organism>
<feature type="repeat" description="ANK" evidence="3">
    <location>
        <begin position="1103"/>
        <end position="1129"/>
    </location>
</feature>
<evidence type="ECO:0000313" key="6">
    <source>
        <dbReference type="EMBL" id="KAL2854612.1"/>
    </source>
</evidence>
<protein>
    <recommendedName>
        <fullName evidence="5">Protein kinase domain-containing protein</fullName>
    </recommendedName>
</protein>
<dbReference type="SMART" id="SM00220">
    <property type="entry name" value="S_TKc"/>
    <property type="match status" value="1"/>
</dbReference>